<keyword evidence="3" id="KW-1185">Reference proteome</keyword>
<evidence type="ECO:0000313" key="2">
    <source>
        <dbReference type="EMBL" id="BAT15436.1"/>
    </source>
</evidence>
<reference evidence="3" key="1">
    <citation type="journal article" date="2005" name="Nature">
        <title>The map-based sequence of the rice genome.</title>
        <authorList>
            <consortium name="International rice genome sequencing project (IRGSP)"/>
            <person name="Matsumoto T."/>
            <person name="Wu J."/>
            <person name="Kanamori H."/>
            <person name="Katayose Y."/>
            <person name="Fujisawa M."/>
            <person name="Namiki N."/>
            <person name="Mizuno H."/>
            <person name="Yamamoto K."/>
            <person name="Antonio B.A."/>
            <person name="Baba T."/>
            <person name="Sakata K."/>
            <person name="Nagamura Y."/>
            <person name="Aoki H."/>
            <person name="Arikawa K."/>
            <person name="Arita K."/>
            <person name="Bito T."/>
            <person name="Chiden Y."/>
            <person name="Fujitsuka N."/>
            <person name="Fukunaka R."/>
            <person name="Hamada M."/>
            <person name="Harada C."/>
            <person name="Hayashi A."/>
            <person name="Hijishita S."/>
            <person name="Honda M."/>
            <person name="Hosokawa S."/>
            <person name="Ichikawa Y."/>
            <person name="Idonuma A."/>
            <person name="Iijima M."/>
            <person name="Ikeda M."/>
            <person name="Ikeno M."/>
            <person name="Ito K."/>
            <person name="Ito S."/>
            <person name="Ito T."/>
            <person name="Ito Y."/>
            <person name="Ito Y."/>
            <person name="Iwabuchi A."/>
            <person name="Kamiya K."/>
            <person name="Karasawa W."/>
            <person name="Kurita K."/>
            <person name="Katagiri S."/>
            <person name="Kikuta A."/>
            <person name="Kobayashi H."/>
            <person name="Kobayashi N."/>
            <person name="Machita K."/>
            <person name="Maehara T."/>
            <person name="Masukawa M."/>
            <person name="Mizubayashi T."/>
            <person name="Mukai Y."/>
            <person name="Nagasaki H."/>
            <person name="Nagata Y."/>
            <person name="Naito S."/>
            <person name="Nakashima M."/>
            <person name="Nakama Y."/>
            <person name="Nakamichi Y."/>
            <person name="Nakamura M."/>
            <person name="Meguro A."/>
            <person name="Negishi M."/>
            <person name="Ohta I."/>
            <person name="Ohta T."/>
            <person name="Okamoto M."/>
            <person name="Ono N."/>
            <person name="Saji S."/>
            <person name="Sakaguchi M."/>
            <person name="Sakai K."/>
            <person name="Shibata M."/>
            <person name="Shimokawa T."/>
            <person name="Song J."/>
            <person name="Takazaki Y."/>
            <person name="Terasawa K."/>
            <person name="Tsugane M."/>
            <person name="Tsuji K."/>
            <person name="Ueda S."/>
            <person name="Waki K."/>
            <person name="Yamagata H."/>
            <person name="Yamamoto M."/>
            <person name="Yamamoto S."/>
            <person name="Yamane H."/>
            <person name="Yoshiki S."/>
            <person name="Yoshihara R."/>
            <person name="Yukawa K."/>
            <person name="Zhong H."/>
            <person name="Yano M."/>
            <person name="Yuan Q."/>
            <person name="Ouyang S."/>
            <person name="Liu J."/>
            <person name="Jones K.M."/>
            <person name="Gansberger K."/>
            <person name="Moffat K."/>
            <person name="Hill J."/>
            <person name="Bera J."/>
            <person name="Fadrosh D."/>
            <person name="Jin S."/>
            <person name="Johri S."/>
            <person name="Kim M."/>
            <person name="Overton L."/>
            <person name="Reardon M."/>
            <person name="Tsitrin T."/>
            <person name="Vuong H."/>
            <person name="Weaver B."/>
            <person name="Ciecko A."/>
            <person name="Tallon L."/>
            <person name="Jackson J."/>
            <person name="Pai G."/>
            <person name="Aken S.V."/>
            <person name="Utterback T."/>
            <person name="Reidmuller S."/>
            <person name="Feldblyum T."/>
            <person name="Hsiao J."/>
            <person name="Zismann V."/>
            <person name="Iobst S."/>
            <person name="de Vazeille A.R."/>
            <person name="Buell C.R."/>
            <person name="Ying K."/>
            <person name="Li Y."/>
            <person name="Lu T."/>
            <person name="Huang Y."/>
            <person name="Zhao Q."/>
            <person name="Feng Q."/>
            <person name="Zhang L."/>
            <person name="Zhu J."/>
            <person name="Weng Q."/>
            <person name="Mu J."/>
            <person name="Lu Y."/>
            <person name="Fan D."/>
            <person name="Liu Y."/>
            <person name="Guan J."/>
            <person name="Zhang Y."/>
            <person name="Yu S."/>
            <person name="Liu X."/>
            <person name="Zhang Y."/>
            <person name="Hong G."/>
            <person name="Han B."/>
            <person name="Choisne N."/>
            <person name="Demange N."/>
            <person name="Orjeda G."/>
            <person name="Samain S."/>
            <person name="Cattolico L."/>
            <person name="Pelletier E."/>
            <person name="Couloux A."/>
            <person name="Segurens B."/>
            <person name="Wincker P."/>
            <person name="D'Hont A."/>
            <person name="Scarpelli C."/>
            <person name="Weissenbach J."/>
            <person name="Salanoubat M."/>
            <person name="Quetier F."/>
            <person name="Yu Y."/>
            <person name="Kim H.R."/>
            <person name="Rambo T."/>
            <person name="Currie J."/>
            <person name="Collura K."/>
            <person name="Luo M."/>
            <person name="Yang T."/>
            <person name="Ammiraju J.S.S."/>
            <person name="Engler F."/>
            <person name="Soderlund C."/>
            <person name="Wing R.A."/>
            <person name="Palmer L.E."/>
            <person name="de la Bastide M."/>
            <person name="Spiegel L."/>
            <person name="Nascimento L."/>
            <person name="Zutavern T."/>
            <person name="O'Shaughnessy A."/>
            <person name="Dike S."/>
            <person name="Dedhia N."/>
            <person name="Preston R."/>
            <person name="Balija V."/>
            <person name="McCombie W.R."/>
            <person name="Chow T."/>
            <person name="Chen H."/>
            <person name="Chung M."/>
            <person name="Chen C."/>
            <person name="Shaw J."/>
            <person name="Wu H."/>
            <person name="Hsiao K."/>
            <person name="Chao Y."/>
            <person name="Chu M."/>
            <person name="Cheng C."/>
            <person name="Hour A."/>
            <person name="Lee P."/>
            <person name="Lin S."/>
            <person name="Lin Y."/>
            <person name="Liou J."/>
            <person name="Liu S."/>
            <person name="Hsing Y."/>
            <person name="Raghuvanshi S."/>
            <person name="Mohanty A."/>
            <person name="Bharti A.K."/>
            <person name="Gaur A."/>
            <person name="Gupta V."/>
            <person name="Kumar D."/>
            <person name="Ravi V."/>
            <person name="Vij S."/>
            <person name="Kapur A."/>
            <person name="Khurana P."/>
            <person name="Khurana P."/>
            <person name="Khurana J.P."/>
            <person name="Tyagi A.K."/>
            <person name="Gaikwad K."/>
            <person name="Singh A."/>
            <person name="Dalal V."/>
            <person name="Srivastava S."/>
            <person name="Dixit A."/>
            <person name="Pal A.K."/>
            <person name="Ghazi I.A."/>
            <person name="Yadav M."/>
            <person name="Pandit A."/>
            <person name="Bhargava A."/>
            <person name="Sureshbabu K."/>
            <person name="Batra K."/>
            <person name="Sharma T.R."/>
            <person name="Mohapatra T."/>
            <person name="Singh N.K."/>
            <person name="Messing J."/>
            <person name="Nelson A.B."/>
            <person name="Fuks G."/>
            <person name="Kavchok S."/>
            <person name="Keizer G."/>
            <person name="Linton E."/>
            <person name="Llaca V."/>
            <person name="Song R."/>
            <person name="Tanyolac B."/>
            <person name="Young S."/>
            <person name="Ho-Il K."/>
            <person name="Hahn J.H."/>
            <person name="Sangsakoo G."/>
            <person name="Vanavichit A."/>
            <person name="de Mattos Luiz.A.T."/>
            <person name="Zimmer P.D."/>
            <person name="Malone G."/>
            <person name="Dellagostin O."/>
            <person name="de Oliveira A.C."/>
            <person name="Bevan M."/>
            <person name="Bancroft I."/>
            <person name="Minx P."/>
            <person name="Cordum H."/>
            <person name="Wilson R."/>
            <person name="Cheng Z."/>
            <person name="Jin W."/>
            <person name="Jiang J."/>
            <person name="Leong S.A."/>
            <person name="Iwama H."/>
            <person name="Gojobori T."/>
            <person name="Itoh T."/>
            <person name="Niimura Y."/>
            <person name="Fujii Y."/>
            <person name="Habara T."/>
            <person name="Sakai H."/>
            <person name="Sato Y."/>
            <person name="Wilson G."/>
            <person name="Kumar K."/>
            <person name="McCouch S."/>
            <person name="Juretic N."/>
            <person name="Hoen D."/>
            <person name="Wright S."/>
            <person name="Bruskiewich R."/>
            <person name="Bureau T."/>
            <person name="Miyao A."/>
            <person name="Hirochika H."/>
            <person name="Nishikawa T."/>
            <person name="Kadowaki K."/>
            <person name="Sugiura M."/>
            <person name="Burr B."/>
            <person name="Sasaki T."/>
        </authorList>
    </citation>
    <scope>NUCLEOTIDE SEQUENCE [LARGE SCALE GENOMIC DNA]</scope>
    <source>
        <strain evidence="3">cv. Nipponbare</strain>
    </source>
</reference>
<dbReference type="AlphaFoldDB" id="A0A0P0Y652"/>
<dbReference type="Proteomes" id="UP000059680">
    <property type="component" value="Chromosome 11"/>
</dbReference>
<keyword evidence="1" id="KW-1133">Transmembrane helix</keyword>
<dbReference type="InParanoid" id="A0A0P0Y652"/>
<gene>
    <name evidence="2" type="ordered locus">Os11g0709000</name>
    <name evidence="2" type="ORF">OSNPB_110709000</name>
</gene>
<organism evidence="2 3">
    <name type="scientific">Oryza sativa subsp. japonica</name>
    <name type="common">Rice</name>
    <dbReference type="NCBI Taxonomy" id="39947"/>
    <lineage>
        <taxon>Eukaryota</taxon>
        <taxon>Viridiplantae</taxon>
        <taxon>Streptophyta</taxon>
        <taxon>Embryophyta</taxon>
        <taxon>Tracheophyta</taxon>
        <taxon>Spermatophyta</taxon>
        <taxon>Magnoliopsida</taxon>
        <taxon>Liliopsida</taxon>
        <taxon>Poales</taxon>
        <taxon>Poaceae</taxon>
        <taxon>BOP clade</taxon>
        <taxon>Oryzoideae</taxon>
        <taxon>Oryzeae</taxon>
        <taxon>Oryzinae</taxon>
        <taxon>Oryza</taxon>
        <taxon>Oryza sativa</taxon>
    </lineage>
</organism>
<keyword evidence="1" id="KW-0472">Membrane</keyword>
<feature type="transmembrane region" description="Helical" evidence="1">
    <location>
        <begin position="40"/>
        <end position="59"/>
    </location>
</feature>
<dbReference type="PaxDb" id="39947-A0A0P0Y652"/>
<sequence>NCASCVVTVLPAAARAANDLLLSSAWLLPGWFAFVGLWHHRLLFCTFGFCLNLPLLLVCC</sequence>
<keyword evidence="1" id="KW-0812">Transmembrane</keyword>
<protein>
    <submittedName>
        <fullName evidence="2">Os11g0709000 protein</fullName>
    </submittedName>
</protein>
<dbReference type="EMBL" id="AP014967">
    <property type="protein sequence ID" value="BAT15436.1"/>
    <property type="molecule type" value="Genomic_DNA"/>
</dbReference>
<feature type="non-terminal residue" evidence="2">
    <location>
        <position position="1"/>
    </location>
</feature>
<name>A0A0P0Y652_ORYSJ</name>
<dbReference type="Gramene" id="Os11t0709000-00">
    <property type="protein sequence ID" value="Os11t0709000-00"/>
    <property type="gene ID" value="Os11g0709000"/>
</dbReference>
<proteinExistence type="predicted"/>
<accession>A0A0P0Y652</accession>
<evidence type="ECO:0000313" key="3">
    <source>
        <dbReference type="Proteomes" id="UP000059680"/>
    </source>
</evidence>
<reference evidence="2 3" key="3">
    <citation type="journal article" date="2013" name="Rice">
        <title>Improvement of the Oryza sativa Nipponbare reference genome using next generation sequence and optical map data.</title>
        <authorList>
            <person name="Kawahara Y."/>
            <person name="de la Bastide M."/>
            <person name="Hamilton J.P."/>
            <person name="Kanamori H."/>
            <person name="McCombie W.R."/>
            <person name="Ouyang S."/>
            <person name="Schwartz D.C."/>
            <person name="Tanaka T."/>
            <person name="Wu J."/>
            <person name="Zhou S."/>
            <person name="Childs K.L."/>
            <person name="Davidson R.M."/>
            <person name="Lin H."/>
            <person name="Quesada-Ocampo L."/>
            <person name="Vaillancourt B."/>
            <person name="Sakai H."/>
            <person name="Lee S.S."/>
            <person name="Kim J."/>
            <person name="Numa H."/>
            <person name="Itoh T."/>
            <person name="Buell C.R."/>
            <person name="Matsumoto T."/>
        </authorList>
    </citation>
    <scope>NUCLEOTIDE SEQUENCE [LARGE SCALE GENOMIC DNA]</scope>
    <source>
        <strain evidence="3">cv. Nipponbare</strain>
    </source>
</reference>
<reference evidence="2 3" key="2">
    <citation type="journal article" date="2013" name="Plant Cell Physiol.">
        <title>Rice Annotation Project Database (RAP-DB): an integrative and interactive database for rice genomics.</title>
        <authorList>
            <person name="Sakai H."/>
            <person name="Lee S.S."/>
            <person name="Tanaka T."/>
            <person name="Numa H."/>
            <person name="Kim J."/>
            <person name="Kawahara Y."/>
            <person name="Wakimoto H."/>
            <person name="Yang C.C."/>
            <person name="Iwamoto M."/>
            <person name="Abe T."/>
            <person name="Yamada Y."/>
            <person name="Muto A."/>
            <person name="Inokuchi H."/>
            <person name="Ikemura T."/>
            <person name="Matsumoto T."/>
            <person name="Sasaki T."/>
            <person name="Itoh T."/>
        </authorList>
    </citation>
    <scope>NUCLEOTIDE SEQUENCE [LARGE SCALE GENOMIC DNA]</scope>
    <source>
        <strain evidence="3">cv. Nipponbare</strain>
    </source>
</reference>
<evidence type="ECO:0000256" key="1">
    <source>
        <dbReference type="SAM" id="Phobius"/>
    </source>
</evidence>